<dbReference type="EMBL" id="FOFX01000101">
    <property type="protein sequence ID" value="SEQ60164.1"/>
    <property type="molecule type" value="Genomic_DNA"/>
</dbReference>
<dbReference type="Proteomes" id="UP000181998">
    <property type="component" value="Unassembled WGS sequence"/>
</dbReference>
<accession>A0A1H9HCY3</accession>
<sequence length="71" mass="7202">LSLDQADDGLPVVLADDGICLPVADTTSSIDNSRTLLNGLAVGDDAAPICLAARALMAFRSTALLCACLGR</sequence>
<gene>
    <name evidence="1" type="ORF">SAMN05421510_11015</name>
</gene>
<proteinExistence type="predicted"/>
<feature type="non-terminal residue" evidence="1">
    <location>
        <position position="1"/>
    </location>
</feature>
<reference evidence="1 2" key="1">
    <citation type="submission" date="2016-10" db="EMBL/GenBank/DDBJ databases">
        <authorList>
            <person name="de Groot N.N."/>
        </authorList>
    </citation>
    <scope>NUCLEOTIDE SEQUENCE [LARGE SCALE GENOMIC DNA]</scope>
    <source>
        <strain evidence="1 2">Nm9</strain>
    </source>
</reference>
<dbReference type="AlphaFoldDB" id="A0A1H9HCY3"/>
<name>A0A1H9HCY3_9PROT</name>
<organism evidence="1 2">
    <name type="scientific">Nitrosomonas ureae</name>
    <dbReference type="NCBI Taxonomy" id="44577"/>
    <lineage>
        <taxon>Bacteria</taxon>
        <taxon>Pseudomonadati</taxon>
        <taxon>Pseudomonadota</taxon>
        <taxon>Betaproteobacteria</taxon>
        <taxon>Nitrosomonadales</taxon>
        <taxon>Nitrosomonadaceae</taxon>
        <taxon>Nitrosomonas</taxon>
    </lineage>
</organism>
<evidence type="ECO:0000313" key="1">
    <source>
        <dbReference type="EMBL" id="SEQ60164.1"/>
    </source>
</evidence>
<protein>
    <submittedName>
        <fullName evidence="1">Uncharacterized protein</fullName>
    </submittedName>
</protein>
<evidence type="ECO:0000313" key="2">
    <source>
        <dbReference type="Proteomes" id="UP000181998"/>
    </source>
</evidence>